<dbReference type="AlphaFoldDB" id="A0A926DDJ7"/>
<feature type="domain" description="ANTAR" evidence="1">
    <location>
        <begin position="123"/>
        <end position="184"/>
    </location>
</feature>
<dbReference type="Proteomes" id="UP000620366">
    <property type="component" value="Unassembled WGS sequence"/>
</dbReference>
<evidence type="ECO:0000259" key="1">
    <source>
        <dbReference type="PROSITE" id="PS50921"/>
    </source>
</evidence>
<organism evidence="2 3">
    <name type="scientific">Feifania hominis</name>
    <dbReference type="NCBI Taxonomy" id="2763660"/>
    <lineage>
        <taxon>Bacteria</taxon>
        <taxon>Bacillati</taxon>
        <taxon>Bacillota</taxon>
        <taxon>Clostridia</taxon>
        <taxon>Eubacteriales</taxon>
        <taxon>Feifaniaceae</taxon>
        <taxon>Feifania</taxon>
    </lineage>
</organism>
<dbReference type="InterPro" id="IPR005561">
    <property type="entry name" value="ANTAR"/>
</dbReference>
<dbReference type="RefSeq" id="WP_249299977.1">
    <property type="nucleotide sequence ID" value="NZ_JACRSP010000002.1"/>
</dbReference>
<dbReference type="SMART" id="SM01012">
    <property type="entry name" value="ANTAR"/>
    <property type="match status" value="1"/>
</dbReference>
<keyword evidence="3" id="KW-1185">Reference proteome</keyword>
<dbReference type="SUPFAM" id="SSF52172">
    <property type="entry name" value="CheY-like"/>
    <property type="match status" value="1"/>
</dbReference>
<name>A0A926DDJ7_9FIRM</name>
<dbReference type="PROSITE" id="PS50921">
    <property type="entry name" value="ANTAR"/>
    <property type="match status" value="1"/>
</dbReference>
<dbReference type="Pfam" id="PF03861">
    <property type="entry name" value="ANTAR"/>
    <property type="match status" value="1"/>
</dbReference>
<protein>
    <submittedName>
        <fullName evidence="2">ANTAR domain-containing protein</fullName>
    </submittedName>
</protein>
<proteinExistence type="predicted"/>
<comment type="caution">
    <text evidence="2">The sequence shown here is derived from an EMBL/GenBank/DDBJ whole genome shotgun (WGS) entry which is preliminary data.</text>
</comment>
<evidence type="ECO:0000313" key="3">
    <source>
        <dbReference type="Proteomes" id="UP000620366"/>
    </source>
</evidence>
<gene>
    <name evidence="2" type="ORF">H8695_05880</name>
</gene>
<dbReference type="EMBL" id="JACRSP010000002">
    <property type="protein sequence ID" value="MBC8536221.1"/>
    <property type="molecule type" value="Genomic_DNA"/>
</dbReference>
<reference evidence="2" key="1">
    <citation type="submission" date="2020-08" db="EMBL/GenBank/DDBJ databases">
        <title>Genome public.</title>
        <authorList>
            <person name="Liu C."/>
            <person name="Sun Q."/>
        </authorList>
    </citation>
    <scope>NUCLEOTIDE SEQUENCE</scope>
    <source>
        <strain evidence="2">BX7</strain>
    </source>
</reference>
<dbReference type="GO" id="GO:0003723">
    <property type="term" value="F:RNA binding"/>
    <property type="evidence" value="ECO:0007669"/>
    <property type="project" value="InterPro"/>
</dbReference>
<accession>A0A926DDJ7</accession>
<dbReference type="Gene3D" id="1.10.10.10">
    <property type="entry name" value="Winged helix-like DNA-binding domain superfamily/Winged helix DNA-binding domain"/>
    <property type="match status" value="1"/>
</dbReference>
<evidence type="ECO:0000313" key="2">
    <source>
        <dbReference type="EMBL" id="MBC8536221.1"/>
    </source>
</evidence>
<dbReference type="InterPro" id="IPR036388">
    <property type="entry name" value="WH-like_DNA-bd_sf"/>
</dbReference>
<dbReference type="InterPro" id="IPR011006">
    <property type="entry name" value="CheY-like_superfamily"/>
</dbReference>
<sequence>MHSVLLVSSAGKTGSALGEFLRSCSYGRLTSVCSGGEARRLLPCSDFELIVINTPLPDEFGQELAMTAAESTASGVLLLVKSELADPLSEKVESCGVFVVPKPVSRQLFFQAVRLAAASRSRILGLQNRNLQLQEKIEEIRLVDRAKCALIQYLDMTEPQAHRYLEKQAMDMRCTRREIAEAVLRTYES</sequence>